<dbReference type="InterPro" id="IPR052997">
    <property type="entry name" value="RRT15-like"/>
</dbReference>
<name>A0A2G2Z7U3_CAPAN</name>
<protein>
    <submittedName>
        <fullName evidence="2">Regulator of rDNA transcription protein 15</fullName>
    </submittedName>
</protein>
<dbReference type="PANTHER" id="PTHR33047:SF8">
    <property type="entry name" value="REGULATOR OF RDNA TRANSCRIPTION PROTEIN 15"/>
    <property type="match status" value="1"/>
</dbReference>
<evidence type="ECO:0000256" key="1">
    <source>
        <dbReference type="SAM" id="MobiDB-lite"/>
    </source>
</evidence>
<accession>A0A2G2Z7U3</accession>
<dbReference type="Proteomes" id="UP000222542">
    <property type="component" value="Unassembled WGS sequence"/>
</dbReference>
<reference evidence="2 3" key="1">
    <citation type="journal article" date="2014" name="Nat. Genet.">
        <title>Genome sequence of the hot pepper provides insights into the evolution of pungency in Capsicum species.</title>
        <authorList>
            <person name="Kim S."/>
            <person name="Park M."/>
            <person name="Yeom S.I."/>
            <person name="Kim Y.M."/>
            <person name="Lee J.M."/>
            <person name="Lee H.A."/>
            <person name="Seo E."/>
            <person name="Choi J."/>
            <person name="Cheong K."/>
            <person name="Kim K.T."/>
            <person name="Jung K."/>
            <person name="Lee G.W."/>
            <person name="Oh S.K."/>
            <person name="Bae C."/>
            <person name="Kim S.B."/>
            <person name="Lee H.Y."/>
            <person name="Kim S.Y."/>
            <person name="Kim M.S."/>
            <person name="Kang B.C."/>
            <person name="Jo Y.D."/>
            <person name="Yang H.B."/>
            <person name="Jeong H.J."/>
            <person name="Kang W.H."/>
            <person name="Kwon J.K."/>
            <person name="Shin C."/>
            <person name="Lim J.Y."/>
            <person name="Park J.H."/>
            <person name="Huh J.H."/>
            <person name="Kim J.S."/>
            <person name="Kim B.D."/>
            <person name="Cohen O."/>
            <person name="Paran I."/>
            <person name="Suh M.C."/>
            <person name="Lee S.B."/>
            <person name="Kim Y.K."/>
            <person name="Shin Y."/>
            <person name="Noh S.J."/>
            <person name="Park J."/>
            <person name="Seo Y.S."/>
            <person name="Kwon S.Y."/>
            <person name="Kim H.A."/>
            <person name="Park J.M."/>
            <person name="Kim H.J."/>
            <person name="Choi S.B."/>
            <person name="Bosland P.W."/>
            <person name="Reeves G."/>
            <person name="Jo S.H."/>
            <person name="Lee B.W."/>
            <person name="Cho H.T."/>
            <person name="Choi H.S."/>
            <person name="Lee M.S."/>
            <person name="Yu Y."/>
            <person name="Do Choi Y."/>
            <person name="Park B.S."/>
            <person name="van Deynze A."/>
            <person name="Ashrafi H."/>
            <person name="Hill T."/>
            <person name="Kim W.T."/>
            <person name="Pai H.S."/>
            <person name="Ahn H.K."/>
            <person name="Yeam I."/>
            <person name="Giovannoni J.J."/>
            <person name="Rose J.K."/>
            <person name="Sorensen I."/>
            <person name="Lee S.J."/>
            <person name="Kim R.W."/>
            <person name="Choi I.Y."/>
            <person name="Choi B.S."/>
            <person name="Lim J.S."/>
            <person name="Lee Y.H."/>
            <person name="Choi D."/>
        </authorList>
    </citation>
    <scope>NUCLEOTIDE SEQUENCE [LARGE SCALE GENOMIC DNA]</scope>
    <source>
        <strain evidence="3">cv. CM334</strain>
    </source>
</reference>
<feature type="region of interest" description="Disordered" evidence="1">
    <location>
        <begin position="1"/>
        <end position="20"/>
    </location>
</feature>
<dbReference type="Gramene" id="PHT78078">
    <property type="protein sequence ID" value="PHT78078"/>
    <property type="gene ID" value="T459_16130"/>
</dbReference>
<reference evidence="2 3" key="2">
    <citation type="journal article" date="2017" name="Genome Biol.">
        <title>New reference genome sequences of hot pepper reveal the massive evolution of plant disease-resistance genes by retroduplication.</title>
        <authorList>
            <person name="Kim S."/>
            <person name="Park J."/>
            <person name="Yeom S.I."/>
            <person name="Kim Y.M."/>
            <person name="Seo E."/>
            <person name="Kim K.T."/>
            <person name="Kim M.S."/>
            <person name="Lee J.M."/>
            <person name="Cheong K."/>
            <person name="Shin H.S."/>
            <person name="Kim S.B."/>
            <person name="Han K."/>
            <person name="Lee J."/>
            <person name="Park M."/>
            <person name="Lee H.A."/>
            <person name="Lee H.Y."/>
            <person name="Lee Y."/>
            <person name="Oh S."/>
            <person name="Lee J.H."/>
            <person name="Choi E."/>
            <person name="Choi E."/>
            <person name="Lee S.E."/>
            <person name="Jeon J."/>
            <person name="Kim H."/>
            <person name="Choi G."/>
            <person name="Song H."/>
            <person name="Lee J."/>
            <person name="Lee S.C."/>
            <person name="Kwon J.K."/>
            <person name="Lee H.Y."/>
            <person name="Koo N."/>
            <person name="Hong Y."/>
            <person name="Kim R.W."/>
            <person name="Kang W.H."/>
            <person name="Huh J.H."/>
            <person name="Kang B.C."/>
            <person name="Yang T.J."/>
            <person name="Lee Y.H."/>
            <person name="Bennetzen J.L."/>
            <person name="Choi D."/>
        </authorList>
    </citation>
    <scope>NUCLEOTIDE SEQUENCE [LARGE SCALE GENOMIC DNA]</scope>
    <source>
        <strain evidence="3">cv. CM334</strain>
    </source>
</reference>
<comment type="caution">
    <text evidence="2">The sequence shown here is derived from an EMBL/GenBank/DDBJ whole genome shotgun (WGS) entry which is preliminary data.</text>
</comment>
<evidence type="ECO:0000313" key="2">
    <source>
        <dbReference type="EMBL" id="PHT78078.1"/>
    </source>
</evidence>
<sequence>MHAAYEKQKANSGEAMPRHARGSNISLGYALMVRIITGNQNQMSFYPLVPDEIFVLVELILGYLGYLLIDVPPQQNSSPDNVFCLDPPAE</sequence>
<dbReference type="EMBL" id="AYRZ02000006">
    <property type="protein sequence ID" value="PHT78078.1"/>
    <property type="molecule type" value="Genomic_DNA"/>
</dbReference>
<dbReference type="STRING" id="4072.A0A2G2Z7U3"/>
<keyword evidence="3" id="KW-1185">Reference proteome</keyword>
<evidence type="ECO:0000313" key="3">
    <source>
        <dbReference type="Proteomes" id="UP000222542"/>
    </source>
</evidence>
<dbReference type="PANTHER" id="PTHR33047">
    <property type="entry name" value="PROTEIN TAR1"/>
    <property type="match status" value="1"/>
</dbReference>
<proteinExistence type="predicted"/>
<dbReference type="AlphaFoldDB" id="A0A2G2Z7U3"/>
<gene>
    <name evidence="2" type="ORF">T459_16130</name>
</gene>
<organism evidence="2 3">
    <name type="scientific">Capsicum annuum</name>
    <name type="common">Capsicum pepper</name>
    <dbReference type="NCBI Taxonomy" id="4072"/>
    <lineage>
        <taxon>Eukaryota</taxon>
        <taxon>Viridiplantae</taxon>
        <taxon>Streptophyta</taxon>
        <taxon>Embryophyta</taxon>
        <taxon>Tracheophyta</taxon>
        <taxon>Spermatophyta</taxon>
        <taxon>Magnoliopsida</taxon>
        <taxon>eudicotyledons</taxon>
        <taxon>Gunneridae</taxon>
        <taxon>Pentapetalae</taxon>
        <taxon>asterids</taxon>
        <taxon>lamiids</taxon>
        <taxon>Solanales</taxon>
        <taxon>Solanaceae</taxon>
        <taxon>Solanoideae</taxon>
        <taxon>Capsiceae</taxon>
        <taxon>Capsicum</taxon>
    </lineage>
</organism>